<comment type="caution">
    <text evidence="2">The sequence shown here is derived from an EMBL/GenBank/DDBJ whole genome shotgun (WGS) entry which is preliminary data.</text>
</comment>
<gene>
    <name evidence="2" type="ORF">EVAR_8275_1</name>
</gene>
<proteinExistence type="predicted"/>
<evidence type="ECO:0000313" key="3">
    <source>
        <dbReference type="Proteomes" id="UP000299102"/>
    </source>
</evidence>
<protein>
    <submittedName>
        <fullName evidence="2">Uncharacterized protein</fullName>
    </submittedName>
</protein>
<name>A0A4C1TGV6_EUMVA</name>
<organism evidence="2 3">
    <name type="scientific">Eumeta variegata</name>
    <name type="common">Bagworm moth</name>
    <name type="synonym">Eumeta japonica</name>
    <dbReference type="NCBI Taxonomy" id="151549"/>
    <lineage>
        <taxon>Eukaryota</taxon>
        <taxon>Metazoa</taxon>
        <taxon>Ecdysozoa</taxon>
        <taxon>Arthropoda</taxon>
        <taxon>Hexapoda</taxon>
        <taxon>Insecta</taxon>
        <taxon>Pterygota</taxon>
        <taxon>Neoptera</taxon>
        <taxon>Endopterygota</taxon>
        <taxon>Lepidoptera</taxon>
        <taxon>Glossata</taxon>
        <taxon>Ditrysia</taxon>
        <taxon>Tineoidea</taxon>
        <taxon>Psychidae</taxon>
        <taxon>Oiketicinae</taxon>
        <taxon>Eumeta</taxon>
    </lineage>
</organism>
<feature type="chain" id="PRO_5020031454" evidence="1">
    <location>
        <begin position="20"/>
        <end position="87"/>
    </location>
</feature>
<dbReference type="EMBL" id="BGZK01000056">
    <property type="protein sequence ID" value="GBP13364.1"/>
    <property type="molecule type" value="Genomic_DNA"/>
</dbReference>
<dbReference type="AlphaFoldDB" id="A0A4C1TGV6"/>
<reference evidence="2 3" key="1">
    <citation type="journal article" date="2019" name="Commun. Biol.">
        <title>The bagworm genome reveals a unique fibroin gene that provides high tensile strength.</title>
        <authorList>
            <person name="Kono N."/>
            <person name="Nakamura H."/>
            <person name="Ohtoshi R."/>
            <person name="Tomita M."/>
            <person name="Numata K."/>
            <person name="Arakawa K."/>
        </authorList>
    </citation>
    <scope>NUCLEOTIDE SEQUENCE [LARGE SCALE GENOMIC DNA]</scope>
</reference>
<feature type="signal peptide" evidence="1">
    <location>
        <begin position="1"/>
        <end position="19"/>
    </location>
</feature>
<keyword evidence="3" id="KW-1185">Reference proteome</keyword>
<keyword evidence="1" id="KW-0732">Signal</keyword>
<dbReference type="Proteomes" id="UP000299102">
    <property type="component" value="Unassembled WGS sequence"/>
</dbReference>
<evidence type="ECO:0000256" key="1">
    <source>
        <dbReference type="SAM" id="SignalP"/>
    </source>
</evidence>
<evidence type="ECO:0000313" key="2">
    <source>
        <dbReference type="EMBL" id="GBP13364.1"/>
    </source>
</evidence>
<accession>A0A4C1TGV6</accession>
<sequence>MSAHTLCYLLAMLLAITVGQRRRHVARPESSRLQLKGDSFNFLHNRRPPRLIYDPNLLLVNQNAPASVPRLPELRCEALKNKIPRPA</sequence>